<dbReference type="GeneID" id="66304495"/>
<dbReference type="EMBL" id="LR217713">
    <property type="protein sequence ID" value="VFP81888.1"/>
    <property type="molecule type" value="Genomic_DNA"/>
</dbReference>
<gene>
    <name evidence="10 12" type="primary">gshB</name>
    <name evidence="12" type="ORF">ERCICURV3402_217</name>
</gene>
<keyword evidence="6 10" id="KW-0547">Nucleotide-binding</keyword>
<dbReference type="GO" id="GO:0005737">
    <property type="term" value="C:cytoplasm"/>
    <property type="evidence" value="ECO:0007669"/>
    <property type="project" value="TreeGrafter"/>
</dbReference>
<dbReference type="Pfam" id="PF02951">
    <property type="entry name" value="GSH-S_N"/>
    <property type="match status" value="1"/>
</dbReference>
<dbReference type="PANTHER" id="PTHR21621">
    <property type="entry name" value="RIBOSOMAL PROTEIN S6 MODIFICATION PROTEIN"/>
    <property type="match status" value="1"/>
</dbReference>
<comment type="similarity">
    <text evidence="10">Belongs to the prokaryotic GSH synthase family.</text>
</comment>
<keyword evidence="9" id="KW-0464">Manganese</keyword>
<evidence type="ECO:0000313" key="13">
    <source>
        <dbReference type="Proteomes" id="UP000294441"/>
    </source>
</evidence>
<sequence length="325" mass="37156">MFKLGLVMDPITSINFNKDSSLAMLQEAQKRCYEIYYMEISDLYLYNDEGRARTRILKINNSYPFFAFSQEQDIQLSKLNVILMRKNPPLDSEFIYATYILERAEKRGTLIINKPQSLRDYNEKLFTTWFTDLIPETLVTQNADQIRIFWKKHKNIILKPLDKMGGASVFYIKQKDPNMSVIIETITNNNTRYCIAQVYLPAIKDGDKRVIIVDGQPVPYCLARIPKPGETRGNLTAGAYSEVRHLSSSDYAIIERITPTLNKNGLIFVGLDIIGDKLTEINITSPTGIREIESAFPISITDMLMNAIEKKILNTSSITKCIPTE</sequence>
<comment type="pathway">
    <text evidence="10">Sulfur metabolism; glutathione biosynthesis; glutathione from L-cysteine and L-glutamate: step 2/2.</text>
</comment>
<dbReference type="InterPro" id="IPR013815">
    <property type="entry name" value="ATP_grasp_subdomain_1"/>
</dbReference>
<proteinExistence type="inferred from homology"/>
<evidence type="ECO:0000256" key="4">
    <source>
        <dbReference type="ARBA" id="ARBA00022684"/>
    </source>
</evidence>
<dbReference type="FunFam" id="3.30.1490.20:FF:000009">
    <property type="entry name" value="Glutathione synthetase"/>
    <property type="match status" value="1"/>
</dbReference>
<dbReference type="SUPFAM" id="SSF52440">
    <property type="entry name" value="PreATP-grasp domain"/>
    <property type="match status" value="1"/>
</dbReference>
<evidence type="ECO:0000259" key="11">
    <source>
        <dbReference type="PROSITE" id="PS50975"/>
    </source>
</evidence>
<evidence type="ECO:0000256" key="1">
    <source>
        <dbReference type="ARBA" id="ARBA00001936"/>
    </source>
</evidence>
<comment type="cofactor">
    <cofactor evidence="1">
        <name>Mn(2+)</name>
        <dbReference type="ChEBI" id="CHEBI:29035"/>
    </cofactor>
</comment>
<dbReference type="FunFam" id="3.40.50.20:FF:000009">
    <property type="entry name" value="Glutathione synthetase"/>
    <property type="match status" value="1"/>
</dbReference>
<evidence type="ECO:0000313" key="12">
    <source>
        <dbReference type="EMBL" id="VFP81888.1"/>
    </source>
</evidence>
<keyword evidence="5" id="KW-0479">Metal-binding</keyword>
<evidence type="ECO:0000256" key="10">
    <source>
        <dbReference type="HAMAP-Rule" id="MF_00162"/>
    </source>
</evidence>
<organism evidence="12 13">
    <name type="scientific">Candidatus Erwinia haradaeae</name>
    <dbReference type="NCBI Taxonomy" id="1922217"/>
    <lineage>
        <taxon>Bacteria</taxon>
        <taxon>Pseudomonadati</taxon>
        <taxon>Pseudomonadota</taxon>
        <taxon>Gammaproteobacteria</taxon>
        <taxon>Enterobacterales</taxon>
        <taxon>Erwiniaceae</taxon>
        <taxon>Erwinia</taxon>
    </lineage>
</organism>
<dbReference type="InterPro" id="IPR016185">
    <property type="entry name" value="PreATP-grasp_dom_sf"/>
</dbReference>
<comment type="cofactor">
    <cofactor evidence="2">
        <name>Mg(2+)</name>
        <dbReference type="ChEBI" id="CHEBI:18420"/>
    </cofactor>
</comment>
<dbReference type="InterPro" id="IPR006284">
    <property type="entry name" value="Glut_synth_pro"/>
</dbReference>
<dbReference type="InterPro" id="IPR011761">
    <property type="entry name" value="ATP-grasp"/>
</dbReference>
<dbReference type="Proteomes" id="UP000294441">
    <property type="component" value="Chromosome 1"/>
</dbReference>
<dbReference type="InterPro" id="IPR004218">
    <property type="entry name" value="GSHS_ATP-bd"/>
</dbReference>
<evidence type="ECO:0000256" key="3">
    <source>
        <dbReference type="ARBA" id="ARBA00022598"/>
    </source>
</evidence>
<dbReference type="GO" id="GO:0046872">
    <property type="term" value="F:metal ion binding"/>
    <property type="evidence" value="ECO:0007669"/>
    <property type="project" value="UniProtKB-KW"/>
</dbReference>
<evidence type="ECO:0000256" key="6">
    <source>
        <dbReference type="ARBA" id="ARBA00022741"/>
    </source>
</evidence>
<dbReference type="SUPFAM" id="SSF56059">
    <property type="entry name" value="Glutathione synthetase ATP-binding domain-like"/>
    <property type="match status" value="1"/>
</dbReference>
<keyword evidence="7 10" id="KW-0067">ATP-binding</keyword>
<dbReference type="Gene3D" id="3.40.50.20">
    <property type="match status" value="1"/>
</dbReference>
<name>A0A451D7U1_9GAMM</name>
<dbReference type="GO" id="GO:0005524">
    <property type="term" value="F:ATP binding"/>
    <property type="evidence" value="ECO:0007669"/>
    <property type="project" value="UniProtKB-UniRule"/>
</dbReference>
<dbReference type="Pfam" id="PF02955">
    <property type="entry name" value="GSH-S_ATP"/>
    <property type="match status" value="1"/>
</dbReference>
<comment type="catalytic activity">
    <reaction evidence="10">
        <text>gamma-L-glutamyl-L-cysteine + glycine + ATP = glutathione + ADP + phosphate + H(+)</text>
        <dbReference type="Rhea" id="RHEA:13557"/>
        <dbReference type="ChEBI" id="CHEBI:15378"/>
        <dbReference type="ChEBI" id="CHEBI:30616"/>
        <dbReference type="ChEBI" id="CHEBI:43474"/>
        <dbReference type="ChEBI" id="CHEBI:57305"/>
        <dbReference type="ChEBI" id="CHEBI:57925"/>
        <dbReference type="ChEBI" id="CHEBI:58173"/>
        <dbReference type="ChEBI" id="CHEBI:456216"/>
        <dbReference type="EC" id="6.3.2.3"/>
    </reaction>
</comment>
<feature type="domain" description="ATP-grasp" evidence="11">
    <location>
        <begin position="123"/>
        <end position="309"/>
    </location>
</feature>
<dbReference type="AlphaFoldDB" id="A0A451D7U1"/>
<dbReference type="NCBIfam" id="TIGR01380">
    <property type="entry name" value="glut_syn"/>
    <property type="match status" value="1"/>
</dbReference>
<keyword evidence="4 10" id="KW-0317">Glutathione biosynthesis</keyword>
<dbReference type="InterPro" id="IPR004215">
    <property type="entry name" value="GSHS_N"/>
</dbReference>
<keyword evidence="8" id="KW-0460">Magnesium</keyword>
<dbReference type="Gene3D" id="3.30.1490.20">
    <property type="entry name" value="ATP-grasp fold, A domain"/>
    <property type="match status" value="1"/>
</dbReference>
<dbReference type="PROSITE" id="PS50975">
    <property type="entry name" value="ATP_GRASP"/>
    <property type="match status" value="1"/>
</dbReference>
<evidence type="ECO:0000256" key="7">
    <source>
        <dbReference type="ARBA" id="ARBA00022840"/>
    </source>
</evidence>
<dbReference type="NCBIfam" id="NF003573">
    <property type="entry name" value="PRK05246.1"/>
    <property type="match status" value="1"/>
</dbReference>
<dbReference type="RefSeq" id="WP_157992522.1">
    <property type="nucleotide sequence ID" value="NZ_LR217713.1"/>
</dbReference>
<evidence type="ECO:0000256" key="8">
    <source>
        <dbReference type="ARBA" id="ARBA00022842"/>
    </source>
</evidence>
<keyword evidence="3 10" id="KW-0436">Ligase</keyword>
<evidence type="ECO:0000256" key="2">
    <source>
        <dbReference type="ARBA" id="ARBA00001946"/>
    </source>
</evidence>
<evidence type="ECO:0000256" key="9">
    <source>
        <dbReference type="ARBA" id="ARBA00023211"/>
    </source>
</evidence>
<dbReference type="HAMAP" id="MF_00162">
    <property type="entry name" value="GSH_S"/>
    <property type="match status" value="1"/>
</dbReference>
<dbReference type="OrthoDB" id="9785415at2"/>
<dbReference type="Gene3D" id="3.30.470.20">
    <property type="entry name" value="ATP-grasp fold, B domain"/>
    <property type="match status" value="1"/>
</dbReference>
<dbReference type="PANTHER" id="PTHR21621:SF4">
    <property type="entry name" value="GLUTATHIONE SYNTHETASE"/>
    <property type="match status" value="1"/>
</dbReference>
<dbReference type="UniPathway" id="UPA00142">
    <property type="reaction ID" value="UER00210"/>
</dbReference>
<dbReference type="EC" id="6.3.2.3" evidence="10"/>
<protein>
    <recommendedName>
        <fullName evidence="10">Glutathione synthetase</fullName>
        <ecNumber evidence="10">6.3.2.3</ecNumber>
    </recommendedName>
    <alternativeName>
        <fullName evidence="10">GSH synthetase</fullName>
        <shortName evidence="10">GSH-S</shortName>
        <shortName evidence="10">GSHase</shortName>
    </alternativeName>
    <alternativeName>
        <fullName evidence="10">Glutathione synthase</fullName>
    </alternativeName>
</protein>
<accession>A0A451D7U1</accession>
<evidence type="ECO:0000256" key="5">
    <source>
        <dbReference type="ARBA" id="ARBA00022723"/>
    </source>
</evidence>
<reference evidence="12 13" key="1">
    <citation type="submission" date="2019-02" db="EMBL/GenBank/DDBJ databases">
        <authorList>
            <person name="Manzano-Marin A."/>
            <person name="Manzano-Marin A."/>
        </authorList>
    </citation>
    <scope>NUCLEOTIDE SEQUENCE [LARGE SCALE GENOMIC DNA]</scope>
    <source>
        <strain evidence="12 13">ErCicurvipes</strain>
    </source>
</reference>
<dbReference type="GO" id="GO:0004363">
    <property type="term" value="F:glutathione synthase activity"/>
    <property type="evidence" value="ECO:0007669"/>
    <property type="project" value="UniProtKB-UniRule"/>
</dbReference>